<feature type="transmembrane region" description="Helical" evidence="1">
    <location>
        <begin position="122"/>
        <end position="144"/>
    </location>
</feature>
<dbReference type="EMBL" id="LAZR01000136">
    <property type="protein sequence ID" value="KKN87616.1"/>
    <property type="molecule type" value="Genomic_DNA"/>
</dbReference>
<feature type="transmembrane region" description="Helical" evidence="1">
    <location>
        <begin position="20"/>
        <end position="48"/>
    </location>
</feature>
<gene>
    <name evidence="2" type="ORF">LCGC14_0256600</name>
</gene>
<organism evidence="2">
    <name type="scientific">marine sediment metagenome</name>
    <dbReference type="NCBI Taxonomy" id="412755"/>
    <lineage>
        <taxon>unclassified sequences</taxon>
        <taxon>metagenomes</taxon>
        <taxon>ecological metagenomes</taxon>
    </lineage>
</organism>
<keyword evidence="1" id="KW-1133">Transmembrane helix</keyword>
<comment type="caution">
    <text evidence="2">The sequence shown here is derived from an EMBL/GenBank/DDBJ whole genome shotgun (WGS) entry which is preliminary data.</text>
</comment>
<protein>
    <submittedName>
        <fullName evidence="2">Uncharacterized protein</fullName>
    </submittedName>
</protein>
<reference evidence="2" key="1">
    <citation type="journal article" date="2015" name="Nature">
        <title>Complex archaea that bridge the gap between prokaryotes and eukaryotes.</title>
        <authorList>
            <person name="Spang A."/>
            <person name="Saw J.H."/>
            <person name="Jorgensen S.L."/>
            <person name="Zaremba-Niedzwiedzka K."/>
            <person name="Martijn J."/>
            <person name="Lind A.E."/>
            <person name="van Eijk R."/>
            <person name="Schleper C."/>
            <person name="Guy L."/>
            <person name="Ettema T.J."/>
        </authorList>
    </citation>
    <scope>NUCLEOTIDE SEQUENCE</scope>
</reference>
<dbReference type="PANTHER" id="PTHR30221">
    <property type="entry name" value="SMALL-CONDUCTANCE MECHANOSENSITIVE CHANNEL"/>
    <property type="match status" value="1"/>
</dbReference>
<keyword evidence="1" id="KW-0472">Membrane</keyword>
<feature type="transmembrane region" description="Helical" evidence="1">
    <location>
        <begin position="191"/>
        <end position="211"/>
    </location>
</feature>
<dbReference type="GO" id="GO:0008381">
    <property type="term" value="F:mechanosensitive monoatomic ion channel activity"/>
    <property type="evidence" value="ECO:0007669"/>
    <property type="project" value="InterPro"/>
</dbReference>
<evidence type="ECO:0000313" key="2">
    <source>
        <dbReference type="EMBL" id="KKN87616.1"/>
    </source>
</evidence>
<proteinExistence type="predicted"/>
<sequence length="229" mass="24729">MLENLALRTYDSLVEIWPGLVGGIINGIITLVFALIILFIGWLIALAVGQLVTRILGVIKFNQYIERAGIKEALDKAELKVDAAAFLGTIFKWIIFVVVLSVVAEILGLVQFAGLLQSILGYLPNVIVAVLIFVVSVIVAEILEKIVRAVVEGVKVGYGSLVGAIIKWSIWIFAILLILDQLRIGSDLIRILFAGIITMLAVAGGIAFGLGGKDVAAEILRDLKQKILK</sequence>
<dbReference type="InterPro" id="IPR008910">
    <property type="entry name" value="MSC_TM_helix"/>
</dbReference>
<name>A0A0F9WN98_9ZZZZ</name>
<dbReference type="InterPro" id="IPR045275">
    <property type="entry name" value="MscS_archaea/bacteria_type"/>
</dbReference>
<dbReference type="Gene3D" id="1.10.287.1260">
    <property type="match status" value="1"/>
</dbReference>
<accession>A0A0F9WN98</accession>
<dbReference type="PANTHER" id="PTHR30221:SF1">
    <property type="entry name" value="SMALL-CONDUCTANCE MECHANOSENSITIVE CHANNEL"/>
    <property type="match status" value="1"/>
</dbReference>
<dbReference type="Pfam" id="PF05552">
    <property type="entry name" value="MS_channel_1st_1"/>
    <property type="match status" value="2"/>
</dbReference>
<evidence type="ECO:0000256" key="1">
    <source>
        <dbReference type="SAM" id="Phobius"/>
    </source>
</evidence>
<dbReference type="AlphaFoldDB" id="A0A0F9WN98"/>
<keyword evidence="1" id="KW-0812">Transmembrane</keyword>
<feature type="transmembrane region" description="Helical" evidence="1">
    <location>
        <begin position="93"/>
        <end position="116"/>
    </location>
</feature>
<feature type="transmembrane region" description="Helical" evidence="1">
    <location>
        <begin position="156"/>
        <end position="179"/>
    </location>
</feature>